<dbReference type="PRINTS" id="PR00344">
    <property type="entry name" value="BCTRLSENSOR"/>
</dbReference>
<dbReference type="FunFam" id="3.30.565.10:FF:000010">
    <property type="entry name" value="Sensor histidine kinase RcsC"/>
    <property type="match status" value="1"/>
</dbReference>
<accession>E8LT12</accession>
<dbReference type="SMART" id="SM00304">
    <property type="entry name" value="HAMP"/>
    <property type="match status" value="1"/>
</dbReference>
<dbReference type="Gene3D" id="3.40.50.2300">
    <property type="match status" value="1"/>
</dbReference>
<keyword evidence="11" id="KW-0067">ATP-binding</keyword>
<dbReference type="EMBL" id="AEVS01000049">
    <property type="protein sequence ID" value="EGA66205.1"/>
    <property type="molecule type" value="Genomic_DNA"/>
</dbReference>
<evidence type="ECO:0000256" key="9">
    <source>
        <dbReference type="ARBA" id="ARBA00022777"/>
    </source>
</evidence>
<dbReference type="Proteomes" id="UP000004371">
    <property type="component" value="Unassembled WGS sequence"/>
</dbReference>
<keyword evidence="7 17" id="KW-0812">Transmembrane</keyword>
<keyword evidence="10" id="KW-0378">Hydrolase</keyword>
<gene>
    <name evidence="22" type="ORF">VIBR0546_00530</name>
</gene>
<dbReference type="InterPro" id="IPR005467">
    <property type="entry name" value="His_kinase_dom"/>
</dbReference>
<dbReference type="CDD" id="cd17546">
    <property type="entry name" value="REC_hyHK_CKI1_RcsC-like"/>
    <property type="match status" value="1"/>
</dbReference>
<dbReference type="SMART" id="SM00388">
    <property type="entry name" value="HisKA"/>
    <property type="match status" value="1"/>
</dbReference>
<keyword evidence="13" id="KW-0902">Two-component regulatory system</keyword>
<keyword evidence="12 17" id="KW-1133">Transmembrane helix</keyword>
<dbReference type="Gene3D" id="3.30.565.10">
    <property type="entry name" value="Histidine kinase-like ATPase, C-terminal domain"/>
    <property type="match status" value="1"/>
</dbReference>
<dbReference type="PANTHER" id="PTHR45339">
    <property type="entry name" value="HYBRID SIGNAL TRANSDUCTION HISTIDINE KINASE J"/>
    <property type="match status" value="1"/>
</dbReference>
<dbReference type="PROSITE" id="PS50110">
    <property type="entry name" value="RESPONSE_REGULATORY"/>
    <property type="match status" value="1"/>
</dbReference>
<evidence type="ECO:0000256" key="8">
    <source>
        <dbReference type="ARBA" id="ARBA00022741"/>
    </source>
</evidence>
<dbReference type="FunFam" id="1.10.287.130:FF:000004">
    <property type="entry name" value="Ethylene receptor 1"/>
    <property type="match status" value="1"/>
</dbReference>
<evidence type="ECO:0000256" key="5">
    <source>
        <dbReference type="ARBA" id="ARBA00022553"/>
    </source>
</evidence>
<evidence type="ECO:0000256" key="7">
    <source>
        <dbReference type="ARBA" id="ARBA00022692"/>
    </source>
</evidence>
<evidence type="ECO:0000256" key="11">
    <source>
        <dbReference type="ARBA" id="ARBA00022840"/>
    </source>
</evidence>
<dbReference type="GO" id="GO:0016787">
    <property type="term" value="F:hydrolase activity"/>
    <property type="evidence" value="ECO:0007669"/>
    <property type="project" value="UniProtKB-KW"/>
</dbReference>
<evidence type="ECO:0000256" key="16">
    <source>
        <dbReference type="PROSITE-ProRule" id="PRU00169"/>
    </source>
</evidence>
<dbReference type="SUPFAM" id="SSF47226">
    <property type="entry name" value="Histidine-containing phosphotransfer domain, HPT domain"/>
    <property type="match status" value="1"/>
</dbReference>
<dbReference type="SUPFAM" id="SSF52172">
    <property type="entry name" value="CheY-like"/>
    <property type="match status" value="1"/>
</dbReference>
<dbReference type="SMART" id="SM00387">
    <property type="entry name" value="HATPase_c"/>
    <property type="match status" value="1"/>
</dbReference>
<feature type="domain" description="HAMP" evidence="20">
    <location>
        <begin position="173"/>
        <end position="225"/>
    </location>
</feature>
<organism evidence="22 23">
    <name type="scientific">Vibrio brasiliensis LMG 20546</name>
    <dbReference type="NCBI Taxonomy" id="945543"/>
    <lineage>
        <taxon>Bacteria</taxon>
        <taxon>Pseudomonadati</taxon>
        <taxon>Pseudomonadota</taxon>
        <taxon>Gammaproteobacteria</taxon>
        <taxon>Vibrionales</taxon>
        <taxon>Vibrionaceae</taxon>
        <taxon>Vibrio</taxon>
        <taxon>Vibrio oreintalis group</taxon>
    </lineage>
</organism>
<dbReference type="GO" id="GO:0005886">
    <property type="term" value="C:plasma membrane"/>
    <property type="evidence" value="ECO:0007669"/>
    <property type="project" value="UniProtKB-SubCell"/>
</dbReference>
<feature type="transmembrane region" description="Helical" evidence="17">
    <location>
        <begin position="152"/>
        <end position="175"/>
    </location>
</feature>
<dbReference type="Pfam" id="PF00072">
    <property type="entry name" value="Response_reg"/>
    <property type="match status" value="1"/>
</dbReference>
<evidence type="ECO:0000259" key="20">
    <source>
        <dbReference type="PROSITE" id="PS50885"/>
    </source>
</evidence>
<dbReference type="EC" id="2.7.13.3" evidence="3"/>
<dbReference type="SUPFAM" id="SSF55874">
    <property type="entry name" value="ATPase domain of HSP90 chaperone/DNA topoisomerase II/histidine kinase"/>
    <property type="match status" value="1"/>
</dbReference>
<keyword evidence="9 22" id="KW-0418">Kinase</keyword>
<dbReference type="PROSITE" id="PS50894">
    <property type="entry name" value="HPT"/>
    <property type="match status" value="1"/>
</dbReference>
<dbReference type="Pfam" id="PF00512">
    <property type="entry name" value="HisKA"/>
    <property type="match status" value="1"/>
</dbReference>
<evidence type="ECO:0000256" key="14">
    <source>
        <dbReference type="ARBA" id="ARBA00023136"/>
    </source>
</evidence>
<keyword evidence="23" id="KW-1185">Reference proteome</keyword>
<feature type="domain" description="HPt" evidence="21">
    <location>
        <begin position="666"/>
        <end position="762"/>
    </location>
</feature>
<feature type="domain" description="Histidine kinase" evidence="18">
    <location>
        <begin position="247"/>
        <end position="468"/>
    </location>
</feature>
<dbReference type="CDD" id="cd16922">
    <property type="entry name" value="HATPase_EvgS-ArcB-TorS-like"/>
    <property type="match status" value="1"/>
</dbReference>
<dbReference type="Gene3D" id="6.10.340.10">
    <property type="match status" value="1"/>
</dbReference>
<evidence type="ECO:0000259" key="21">
    <source>
        <dbReference type="PROSITE" id="PS50894"/>
    </source>
</evidence>
<dbReference type="eggNOG" id="COG2205">
    <property type="taxonomic scope" value="Bacteria"/>
</dbReference>
<dbReference type="GO" id="GO:0000155">
    <property type="term" value="F:phosphorelay sensor kinase activity"/>
    <property type="evidence" value="ECO:0007669"/>
    <property type="project" value="InterPro"/>
</dbReference>
<keyword evidence="4" id="KW-1003">Cell membrane</keyword>
<evidence type="ECO:0000256" key="10">
    <source>
        <dbReference type="ARBA" id="ARBA00022801"/>
    </source>
</evidence>
<dbReference type="CDD" id="cd06225">
    <property type="entry name" value="HAMP"/>
    <property type="match status" value="1"/>
</dbReference>
<reference evidence="22 23" key="1">
    <citation type="journal article" date="2012" name="Int. J. Syst. Evol. Microbiol.">
        <title>Vibrio caribbeanicus sp. nov., isolated from the marine sponge Scleritoderma cyanea.</title>
        <authorList>
            <person name="Hoffmann M."/>
            <person name="Monday S.R."/>
            <person name="Allard M.W."/>
            <person name="Strain E.A."/>
            <person name="Whittaker P."/>
            <person name="Naum M."/>
            <person name="McCarthy P.J."/>
            <person name="Lopez J.V."/>
            <person name="Fischer M."/>
            <person name="Brown E.W."/>
        </authorList>
    </citation>
    <scope>NUCLEOTIDE SEQUENCE [LARGE SCALE GENOMIC DNA]</scope>
    <source>
        <strain evidence="22 23">LMG 20546</strain>
    </source>
</reference>
<dbReference type="InterPro" id="IPR003594">
    <property type="entry name" value="HATPase_dom"/>
</dbReference>
<sequence length="770" mass="85564">MTLRSKTILGIAIIEIVVLVVLVFSAMSFLSESNEKQLIQRANSSATMFTQAARDAVLSTDIATLESLVDEFMTLEDVAYVRVLRDGKEMACAGDKDILQRAMTSDTGLNSVDDGIFDLRTEIEVNGKAYGYVDIGFETQPIMMMLNDAQKAIVGIATMEVVLVALFSFALGTYLTRGLTRLTSAVTTIGHSGPGFQLNEQAKDEIGDVARAFDDMSAKLEQDYKLLNAAREDAELSCDSKSRFLASMSHEIRTPMNGVLGILNILEETELSNEQRKLVSTATESGHFLLSVINDILDFTRMESNTLILEDQPFDFRHCVESVVDSFTPTAKAQNLVLHCYIEGSLPGKVRGDINRVKQILLNLIGNAIKFTHQGSVTIKVGSEPLADKKVRITCQIQDTGIGIKQSAIEYLFDEFTMVDQTYSRSKEGSGLGLAICRRLCNLMDGEVRVESQPDIGSTFTFDISLPVADELISSPESTDSKPELKYTNVRVLVAEDNRANQLVIREMFKRIGLNIDIAENGRQAIEMVQQYQYDVIFMDISMPEMDGMQACKAIRNLDDPATAKLPIIALTAHSLAGDKEKFLASGMNDYLSKPLRASQLIDKINLFLNEEQNTVSDSAHKTEIQTEQPKAYKASIEKVEPVKQEEVNLELVDEQILQQMIEDTSAEVIPLLIDHYLEESQQRLEKIYQAIEREDAETVEFETHTLGSSSLALGNRTLSNFARKIEHLCIDGQGVQAFKLKDELQHVAEQSLAALEQRKQQGFSQPTQL</sequence>
<dbReference type="InterPro" id="IPR036097">
    <property type="entry name" value="HisK_dim/P_sf"/>
</dbReference>
<dbReference type="PANTHER" id="PTHR45339:SF1">
    <property type="entry name" value="HYBRID SIGNAL TRANSDUCTION HISTIDINE KINASE J"/>
    <property type="match status" value="1"/>
</dbReference>
<dbReference type="eggNOG" id="COG5002">
    <property type="taxonomic scope" value="Bacteria"/>
</dbReference>
<evidence type="ECO:0000256" key="2">
    <source>
        <dbReference type="ARBA" id="ARBA00004651"/>
    </source>
</evidence>
<dbReference type="Gene3D" id="1.20.120.160">
    <property type="entry name" value="HPT domain"/>
    <property type="match status" value="1"/>
</dbReference>
<evidence type="ECO:0000256" key="3">
    <source>
        <dbReference type="ARBA" id="ARBA00012438"/>
    </source>
</evidence>
<evidence type="ECO:0000313" key="23">
    <source>
        <dbReference type="Proteomes" id="UP000004371"/>
    </source>
</evidence>
<evidence type="ECO:0000256" key="17">
    <source>
        <dbReference type="SAM" id="Phobius"/>
    </source>
</evidence>
<keyword evidence="5 16" id="KW-0597">Phosphoprotein</keyword>
<feature type="modified residue" description="Phosphohistidine" evidence="15">
    <location>
        <position position="705"/>
    </location>
</feature>
<dbReference type="RefSeq" id="WP_006878956.1">
    <property type="nucleotide sequence ID" value="NZ_AEVS01000049.1"/>
</dbReference>
<protein>
    <recommendedName>
        <fullName evidence="3">histidine kinase</fullName>
        <ecNumber evidence="3">2.7.13.3</ecNumber>
    </recommendedName>
</protein>
<evidence type="ECO:0000256" key="4">
    <source>
        <dbReference type="ARBA" id="ARBA00022475"/>
    </source>
</evidence>
<feature type="transmembrane region" description="Helical" evidence="17">
    <location>
        <begin position="6"/>
        <end position="30"/>
    </location>
</feature>
<dbReference type="InterPro" id="IPR003660">
    <property type="entry name" value="HAMP_dom"/>
</dbReference>
<dbReference type="PROSITE" id="PS50885">
    <property type="entry name" value="HAMP"/>
    <property type="match status" value="1"/>
</dbReference>
<dbReference type="InterPro" id="IPR036890">
    <property type="entry name" value="HATPase_C_sf"/>
</dbReference>
<dbReference type="SMART" id="SM00448">
    <property type="entry name" value="REC"/>
    <property type="match status" value="1"/>
</dbReference>
<keyword evidence="8" id="KW-0547">Nucleotide-binding</keyword>
<dbReference type="STRING" id="945543.VIBR0546_00530"/>
<dbReference type="SUPFAM" id="SSF47384">
    <property type="entry name" value="Homodimeric domain of signal transducing histidine kinase"/>
    <property type="match status" value="1"/>
</dbReference>
<comment type="catalytic activity">
    <reaction evidence="1">
        <text>ATP + protein L-histidine = ADP + protein N-phospho-L-histidine.</text>
        <dbReference type="EC" id="2.7.13.3"/>
    </reaction>
</comment>
<keyword evidence="14 17" id="KW-0472">Membrane</keyword>
<evidence type="ECO:0000256" key="13">
    <source>
        <dbReference type="ARBA" id="ARBA00023012"/>
    </source>
</evidence>
<dbReference type="InterPro" id="IPR008207">
    <property type="entry name" value="Sig_transdc_His_kin_Hpt_dom"/>
</dbReference>
<name>E8LT12_9VIBR</name>
<dbReference type="InterPro" id="IPR003661">
    <property type="entry name" value="HisK_dim/P_dom"/>
</dbReference>
<evidence type="ECO:0000259" key="18">
    <source>
        <dbReference type="PROSITE" id="PS50109"/>
    </source>
</evidence>
<feature type="domain" description="Response regulatory" evidence="19">
    <location>
        <begin position="491"/>
        <end position="609"/>
    </location>
</feature>
<dbReference type="Pfam" id="PF00672">
    <property type="entry name" value="HAMP"/>
    <property type="match status" value="1"/>
</dbReference>
<dbReference type="Pfam" id="PF02518">
    <property type="entry name" value="HATPase_c"/>
    <property type="match status" value="1"/>
</dbReference>
<dbReference type="Pfam" id="PF01627">
    <property type="entry name" value="Hpt"/>
    <property type="match status" value="1"/>
</dbReference>
<comment type="subcellular location">
    <subcellularLocation>
        <location evidence="2">Cell membrane</location>
        <topology evidence="2">Multi-pass membrane protein</topology>
    </subcellularLocation>
</comment>
<dbReference type="GO" id="GO:0005524">
    <property type="term" value="F:ATP binding"/>
    <property type="evidence" value="ECO:0007669"/>
    <property type="project" value="UniProtKB-KW"/>
</dbReference>
<dbReference type="OrthoDB" id="9810730at2"/>
<dbReference type="InterPro" id="IPR004358">
    <property type="entry name" value="Sig_transdc_His_kin-like_C"/>
</dbReference>
<keyword evidence="6" id="KW-0808">Transferase</keyword>
<feature type="modified residue" description="4-aspartylphosphate" evidence="16">
    <location>
        <position position="540"/>
    </location>
</feature>
<dbReference type="CDD" id="cd00082">
    <property type="entry name" value="HisKA"/>
    <property type="match status" value="1"/>
</dbReference>
<dbReference type="InterPro" id="IPR001789">
    <property type="entry name" value="Sig_transdc_resp-reg_receiver"/>
</dbReference>
<evidence type="ECO:0000256" key="15">
    <source>
        <dbReference type="PROSITE-ProRule" id="PRU00110"/>
    </source>
</evidence>
<dbReference type="InterPro" id="IPR036641">
    <property type="entry name" value="HPT_dom_sf"/>
</dbReference>
<comment type="caution">
    <text evidence="22">The sequence shown here is derived from an EMBL/GenBank/DDBJ whole genome shotgun (WGS) entry which is preliminary data.</text>
</comment>
<evidence type="ECO:0000256" key="1">
    <source>
        <dbReference type="ARBA" id="ARBA00000085"/>
    </source>
</evidence>
<evidence type="ECO:0000259" key="19">
    <source>
        <dbReference type="PROSITE" id="PS50110"/>
    </source>
</evidence>
<evidence type="ECO:0000313" key="22">
    <source>
        <dbReference type="EMBL" id="EGA66205.1"/>
    </source>
</evidence>
<proteinExistence type="predicted"/>
<dbReference type="Gene3D" id="1.10.287.130">
    <property type="match status" value="1"/>
</dbReference>
<dbReference type="PROSITE" id="PS50109">
    <property type="entry name" value="HIS_KIN"/>
    <property type="match status" value="1"/>
</dbReference>
<dbReference type="AlphaFoldDB" id="E8LT12"/>
<evidence type="ECO:0000256" key="6">
    <source>
        <dbReference type="ARBA" id="ARBA00022679"/>
    </source>
</evidence>
<dbReference type="InterPro" id="IPR011006">
    <property type="entry name" value="CheY-like_superfamily"/>
</dbReference>
<evidence type="ECO:0000256" key="12">
    <source>
        <dbReference type="ARBA" id="ARBA00022989"/>
    </source>
</evidence>